<reference evidence="8 9" key="1">
    <citation type="submission" date="2007-08" db="EMBL/GenBank/DDBJ databases">
        <title>Complete sequence of Roseiflexus castenholzii DSM 13941.</title>
        <authorList>
            <consortium name="US DOE Joint Genome Institute"/>
            <person name="Copeland A."/>
            <person name="Lucas S."/>
            <person name="Lapidus A."/>
            <person name="Barry K."/>
            <person name="Glavina del Rio T."/>
            <person name="Dalin E."/>
            <person name="Tice H."/>
            <person name="Pitluck S."/>
            <person name="Thompson L.S."/>
            <person name="Brettin T."/>
            <person name="Bruce D."/>
            <person name="Detter J.C."/>
            <person name="Han C."/>
            <person name="Tapia R."/>
            <person name="Schmutz J."/>
            <person name="Larimer F."/>
            <person name="Land M."/>
            <person name="Hauser L."/>
            <person name="Kyrpides N."/>
            <person name="Mikhailova N."/>
            <person name="Bryant D.A."/>
            <person name="Hanada S."/>
            <person name="Tsukatani Y."/>
            <person name="Richardson P."/>
        </authorList>
    </citation>
    <scope>NUCLEOTIDE SEQUENCE [LARGE SCALE GENOMIC DNA]</scope>
    <source>
        <strain evidence="9">DSM 13941 / HLO8</strain>
    </source>
</reference>
<dbReference type="AlphaFoldDB" id="A7NPF8"/>
<keyword evidence="4 6" id="KW-0378">Hydrolase</keyword>
<dbReference type="HOGENOM" id="CLU_058707_3_2_0"/>
<keyword evidence="2 6" id="KW-0963">Cytoplasm</keyword>
<evidence type="ECO:0000256" key="6">
    <source>
        <dbReference type="HAMAP-Rule" id="MF_00444"/>
    </source>
</evidence>
<comment type="subunit">
    <text evidence="6">Fourteen ClpP subunits assemble into 2 heptameric rings which stack back to back to give a disk-like structure with a central cavity, resembling the structure of eukaryotic proteasomes.</text>
</comment>
<dbReference type="RefSeq" id="WP_012121878.1">
    <property type="nucleotide sequence ID" value="NC_009767.1"/>
</dbReference>
<comment type="subcellular location">
    <subcellularLocation>
        <location evidence="6">Cytoplasm</location>
    </subcellularLocation>
</comment>
<dbReference type="FunFam" id="3.90.226.10:FF:000002">
    <property type="entry name" value="ATP-dependent Clp protease proteolytic subunit"/>
    <property type="match status" value="1"/>
</dbReference>
<evidence type="ECO:0000256" key="3">
    <source>
        <dbReference type="ARBA" id="ARBA00022670"/>
    </source>
</evidence>
<comment type="similarity">
    <text evidence="1 6 7">Belongs to the peptidase S14 family.</text>
</comment>
<keyword evidence="5 6" id="KW-0720">Serine protease</keyword>
<dbReference type="eggNOG" id="COG0740">
    <property type="taxonomic scope" value="Bacteria"/>
</dbReference>
<name>A7NPF8_ROSCS</name>
<feature type="active site" description="Nucleophile" evidence="6">
    <location>
        <position position="100"/>
    </location>
</feature>
<comment type="catalytic activity">
    <reaction evidence="6">
        <text>Hydrolysis of proteins to small peptides in the presence of ATP and magnesium. alpha-casein is the usual test substrate. In the absence of ATP, only oligopeptides shorter than five residues are hydrolyzed (such as succinyl-Leu-Tyr-|-NHMec, and Leu-Tyr-Leu-|-Tyr-Trp, in which cleavage of the -Tyr-|-Leu- and -Tyr-|-Trp bonds also occurs).</text>
        <dbReference type="EC" id="3.4.21.92"/>
    </reaction>
</comment>
<protein>
    <recommendedName>
        <fullName evidence="6 7">ATP-dependent Clp protease proteolytic subunit</fullName>
        <ecNumber evidence="6">3.4.21.92</ecNumber>
    </recommendedName>
    <alternativeName>
        <fullName evidence="6">Endopeptidase Clp</fullName>
    </alternativeName>
</protein>
<dbReference type="KEGG" id="rca:Rcas_3404"/>
<dbReference type="OrthoDB" id="9802800at2"/>
<dbReference type="MEROPS" id="S14.001"/>
<dbReference type="GO" id="GO:0051117">
    <property type="term" value="F:ATPase binding"/>
    <property type="evidence" value="ECO:0007669"/>
    <property type="project" value="TreeGrafter"/>
</dbReference>
<dbReference type="EC" id="3.4.21.92" evidence="6"/>
<dbReference type="Gene3D" id="3.90.226.10">
    <property type="entry name" value="2-enoyl-CoA Hydratase, Chain A, domain 1"/>
    <property type="match status" value="1"/>
</dbReference>
<dbReference type="Pfam" id="PF00574">
    <property type="entry name" value="CLP_protease"/>
    <property type="match status" value="1"/>
</dbReference>
<dbReference type="InterPro" id="IPR001907">
    <property type="entry name" value="ClpP"/>
</dbReference>
<dbReference type="Proteomes" id="UP000000263">
    <property type="component" value="Chromosome"/>
</dbReference>
<evidence type="ECO:0000313" key="9">
    <source>
        <dbReference type="Proteomes" id="UP000000263"/>
    </source>
</evidence>
<dbReference type="InterPro" id="IPR029045">
    <property type="entry name" value="ClpP/crotonase-like_dom_sf"/>
</dbReference>
<evidence type="ECO:0000256" key="5">
    <source>
        <dbReference type="ARBA" id="ARBA00022825"/>
    </source>
</evidence>
<evidence type="ECO:0000256" key="4">
    <source>
        <dbReference type="ARBA" id="ARBA00022801"/>
    </source>
</evidence>
<evidence type="ECO:0000256" key="1">
    <source>
        <dbReference type="ARBA" id="ARBA00007039"/>
    </source>
</evidence>
<dbReference type="GO" id="GO:0004252">
    <property type="term" value="F:serine-type endopeptidase activity"/>
    <property type="evidence" value="ECO:0007669"/>
    <property type="project" value="UniProtKB-UniRule"/>
</dbReference>
<dbReference type="HAMAP" id="MF_00444">
    <property type="entry name" value="ClpP"/>
    <property type="match status" value="1"/>
</dbReference>
<evidence type="ECO:0000313" key="8">
    <source>
        <dbReference type="EMBL" id="ABU59454.1"/>
    </source>
</evidence>
<organism evidence="8 9">
    <name type="scientific">Roseiflexus castenholzii (strain DSM 13941 / HLO8)</name>
    <dbReference type="NCBI Taxonomy" id="383372"/>
    <lineage>
        <taxon>Bacteria</taxon>
        <taxon>Bacillati</taxon>
        <taxon>Chloroflexota</taxon>
        <taxon>Chloroflexia</taxon>
        <taxon>Chloroflexales</taxon>
        <taxon>Roseiflexineae</taxon>
        <taxon>Roseiflexaceae</taxon>
        <taxon>Roseiflexus</taxon>
    </lineage>
</organism>
<dbReference type="PRINTS" id="PR00127">
    <property type="entry name" value="CLPPROTEASEP"/>
</dbReference>
<dbReference type="GO" id="GO:0005737">
    <property type="term" value="C:cytoplasm"/>
    <property type="evidence" value="ECO:0007669"/>
    <property type="project" value="UniProtKB-SubCell"/>
</dbReference>
<evidence type="ECO:0000256" key="2">
    <source>
        <dbReference type="ARBA" id="ARBA00022490"/>
    </source>
</evidence>
<dbReference type="EMBL" id="CP000804">
    <property type="protein sequence ID" value="ABU59454.1"/>
    <property type="molecule type" value="Genomic_DNA"/>
</dbReference>
<evidence type="ECO:0000256" key="7">
    <source>
        <dbReference type="RuleBase" id="RU003567"/>
    </source>
</evidence>
<keyword evidence="9" id="KW-1185">Reference proteome</keyword>
<accession>A7NPF8</accession>
<comment type="function">
    <text evidence="6">Cleaves peptides in various proteins in a process that requires ATP hydrolysis. Has a chymotrypsin-like activity. Plays a major role in the degradation of misfolded proteins.</text>
</comment>
<dbReference type="GO" id="GO:0004176">
    <property type="term" value="F:ATP-dependent peptidase activity"/>
    <property type="evidence" value="ECO:0007669"/>
    <property type="project" value="InterPro"/>
</dbReference>
<dbReference type="NCBIfam" id="NF001368">
    <property type="entry name" value="PRK00277.1"/>
    <property type="match status" value="1"/>
</dbReference>
<feature type="active site" evidence="6">
    <location>
        <position position="125"/>
    </location>
</feature>
<dbReference type="CDD" id="cd07017">
    <property type="entry name" value="S14_ClpP_2"/>
    <property type="match status" value="1"/>
</dbReference>
<dbReference type="InterPro" id="IPR023562">
    <property type="entry name" value="ClpP/TepA"/>
</dbReference>
<dbReference type="PANTHER" id="PTHR10381:SF70">
    <property type="entry name" value="ATP-DEPENDENT CLP PROTEASE PROTEOLYTIC SUBUNIT"/>
    <property type="match status" value="1"/>
</dbReference>
<dbReference type="STRING" id="383372.Rcas_3404"/>
<gene>
    <name evidence="6" type="primary">clpP</name>
    <name evidence="8" type="ordered locus">Rcas_3404</name>
</gene>
<proteinExistence type="inferred from homology"/>
<keyword evidence="3 6" id="KW-0645">Protease</keyword>
<dbReference type="PANTHER" id="PTHR10381">
    <property type="entry name" value="ATP-DEPENDENT CLP PROTEASE PROTEOLYTIC SUBUNIT"/>
    <property type="match status" value="1"/>
</dbReference>
<sequence length="203" mass="22518">MPYVPVPTIVERTPRGERSWDLFSRLLQERIILLGTPIDDEVASLIVAQLLYLQHTDPDRDIWFYINSPGGSVRDGLAIYDTMKLISPDVCTVCIGRAGSMATILLAGGARGKRYALPNATIHFHPAGGGAEGYAPDMERIVRELLRIQELGNSLLARDTGRTVEEITRDFSRDRFMTAQEAREYGFIDAILESKKLPASTPA</sequence>
<dbReference type="GO" id="GO:0006515">
    <property type="term" value="P:protein quality control for misfolded or incompletely synthesized proteins"/>
    <property type="evidence" value="ECO:0007669"/>
    <property type="project" value="TreeGrafter"/>
</dbReference>
<dbReference type="GO" id="GO:0009368">
    <property type="term" value="C:endopeptidase Clp complex"/>
    <property type="evidence" value="ECO:0007669"/>
    <property type="project" value="TreeGrafter"/>
</dbReference>
<dbReference type="SUPFAM" id="SSF52096">
    <property type="entry name" value="ClpP/crotonase"/>
    <property type="match status" value="1"/>
</dbReference>